<feature type="compositionally biased region" description="Basic and acidic residues" evidence="1">
    <location>
        <begin position="14"/>
        <end position="23"/>
    </location>
</feature>
<sequence length="52" mass="5902">MYLAGNTCVVQGKKQQEDREPRKSGTKWELGGKAMQVLYVDELEYTLGHDLS</sequence>
<dbReference type="Proteomes" id="UP000294847">
    <property type="component" value="Chromosome 2"/>
</dbReference>
<evidence type="ECO:0000313" key="3">
    <source>
        <dbReference type="Proteomes" id="UP000294847"/>
    </source>
</evidence>
<feature type="region of interest" description="Disordered" evidence="1">
    <location>
        <begin position="1"/>
        <end position="27"/>
    </location>
</feature>
<name>A0A4P7N799_PYROR</name>
<reference evidence="2 3" key="1">
    <citation type="journal article" date="2019" name="Mol. Biol. Evol.">
        <title>Blast fungal genomes show frequent chromosomal changes, gene gains and losses, and effector gene turnover.</title>
        <authorList>
            <person name="Gomez Luciano L.B."/>
            <person name="Jason Tsai I."/>
            <person name="Chuma I."/>
            <person name="Tosa Y."/>
            <person name="Chen Y.H."/>
            <person name="Li J.Y."/>
            <person name="Li M.Y."/>
            <person name="Jade Lu M.Y."/>
            <person name="Nakayashiki H."/>
            <person name="Li W.H."/>
        </authorList>
    </citation>
    <scope>NUCLEOTIDE SEQUENCE [LARGE SCALE GENOMIC DNA]</scope>
    <source>
        <strain evidence="2">MZ5-1-6</strain>
    </source>
</reference>
<gene>
    <name evidence="2" type="ORF">PoMZ_00870</name>
</gene>
<dbReference type="EMBL" id="CP034205">
    <property type="protein sequence ID" value="QBZ55964.1"/>
    <property type="molecule type" value="Genomic_DNA"/>
</dbReference>
<protein>
    <submittedName>
        <fullName evidence="2">Uncharacterized protein</fullName>
    </submittedName>
</protein>
<proteinExistence type="predicted"/>
<organism evidence="2 3">
    <name type="scientific">Pyricularia oryzae</name>
    <name type="common">Rice blast fungus</name>
    <name type="synonym">Magnaporthe oryzae</name>
    <dbReference type="NCBI Taxonomy" id="318829"/>
    <lineage>
        <taxon>Eukaryota</taxon>
        <taxon>Fungi</taxon>
        <taxon>Dikarya</taxon>
        <taxon>Ascomycota</taxon>
        <taxon>Pezizomycotina</taxon>
        <taxon>Sordariomycetes</taxon>
        <taxon>Sordariomycetidae</taxon>
        <taxon>Magnaporthales</taxon>
        <taxon>Pyriculariaceae</taxon>
        <taxon>Pyricularia</taxon>
    </lineage>
</organism>
<accession>A0A4P7N799</accession>
<dbReference type="AlphaFoldDB" id="A0A4P7N799"/>
<evidence type="ECO:0000256" key="1">
    <source>
        <dbReference type="SAM" id="MobiDB-lite"/>
    </source>
</evidence>
<evidence type="ECO:0000313" key="2">
    <source>
        <dbReference type="EMBL" id="QBZ55964.1"/>
    </source>
</evidence>